<dbReference type="EMBL" id="RSCD01000018">
    <property type="protein sequence ID" value="RSH87009.1"/>
    <property type="molecule type" value="Genomic_DNA"/>
</dbReference>
<dbReference type="AlphaFoldDB" id="A0A427Y7E8"/>
<dbReference type="CDD" id="cd17316">
    <property type="entry name" value="MFS_SV2_like"/>
    <property type="match status" value="1"/>
</dbReference>
<dbReference type="PANTHER" id="PTHR23508">
    <property type="entry name" value="CARBOXYLIC ACID TRANSPORTER PROTEIN HOMOLOG"/>
    <property type="match status" value="1"/>
</dbReference>
<dbReference type="InterPro" id="IPR020846">
    <property type="entry name" value="MFS_dom"/>
</dbReference>
<feature type="transmembrane region" description="Helical" evidence="6">
    <location>
        <begin position="119"/>
        <end position="141"/>
    </location>
</feature>
<feature type="transmembrane region" description="Helical" evidence="6">
    <location>
        <begin position="283"/>
        <end position="303"/>
    </location>
</feature>
<dbReference type="PROSITE" id="PS50850">
    <property type="entry name" value="MFS"/>
    <property type="match status" value="1"/>
</dbReference>
<feature type="transmembrane region" description="Helical" evidence="6">
    <location>
        <begin position="246"/>
        <end position="263"/>
    </location>
</feature>
<evidence type="ECO:0000256" key="4">
    <source>
        <dbReference type="ARBA" id="ARBA00023136"/>
    </source>
</evidence>
<dbReference type="GO" id="GO:0005886">
    <property type="term" value="C:plasma membrane"/>
    <property type="evidence" value="ECO:0007669"/>
    <property type="project" value="TreeGrafter"/>
</dbReference>
<keyword evidence="2 6" id="KW-0812">Transmembrane</keyword>
<evidence type="ECO:0000313" key="9">
    <source>
        <dbReference type="Proteomes" id="UP000279259"/>
    </source>
</evidence>
<accession>A0A427Y7E8</accession>
<evidence type="ECO:0000256" key="3">
    <source>
        <dbReference type="ARBA" id="ARBA00022989"/>
    </source>
</evidence>
<comment type="subcellular location">
    <subcellularLocation>
        <location evidence="1">Membrane</location>
        <topology evidence="1">Multi-pass membrane protein</topology>
    </subcellularLocation>
</comment>
<feature type="transmembrane region" description="Helical" evidence="6">
    <location>
        <begin position="153"/>
        <end position="174"/>
    </location>
</feature>
<name>A0A427Y7E8_9TREE</name>
<evidence type="ECO:0000256" key="6">
    <source>
        <dbReference type="SAM" id="Phobius"/>
    </source>
</evidence>
<dbReference type="OrthoDB" id="5296287at2759"/>
<keyword evidence="9" id="KW-1185">Reference proteome</keyword>
<dbReference type="SUPFAM" id="SSF103473">
    <property type="entry name" value="MFS general substrate transporter"/>
    <property type="match status" value="1"/>
</dbReference>
<comment type="caution">
    <text evidence="8">The sequence shown here is derived from an EMBL/GenBank/DDBJ whole genome shotgun (WGS) entry which is preliminary data.</text>
</comment>
<feature type="domain" description="Major facilitator superfamily (MFS) profile" evidence="7">
    <location>
        <begin position="1"/>
        <end position="435"/>
    </location>
</feature>
<feature type="transmembrane region" description="Helical" evidence="6">
    <location>
        <begin position="68"/>
        <end position="86"/>
    </location>
</feature>
<feature type="transmembrane region" description="Helical" evidence="6">
    <location>
        <begin position="315"/>
        <end position="333"/>
    </location>
</feature>
<protein>
    <recommendedName>
        <fullName evidence="7">Major facilitator superfamily (MFS) profile domain-containing protein</fullName>
    </recommendedName>
</protein>
<sequence>MPVLTALINRLPTLPPKSERIGHANPFKLIASLSPLQLAFFFSGWLAWVCDAIDFFAISLSTSRLAPFFGQPVGTVTLSITLTLLFRPLGALVKWPLIANLVLIAAFSLSTAFCKTFSAFLAVRSLFGIAMGGIWGLAISMSLENMPVECRGLFSGFLQLGYPVGYLIIAAVNLNPTVAQTTGWKLLFYTGAGFSMFAALVRLVLPESQYFLDRRVQQAENLEEGGSGARKSIVFLREVGKMVKTHWARCIFGIVFMTAFNFYSHGSQDLYPTYIQVTKGMSLHTASITTIIGNCGAITGCAIGGYVSQYLGRRLTIIMFCCLCCAMLPLWLLPTSFAGLAAGAFFVQAGVQGAYGVVPVYLSEISPVAFRAMWPGVAYQIGNMVSSASAQIEAVAGERIRSPSGVPEYGKVSAILIGVAAGVLIVCCFIGAEQHGAHFEQGRAAFEKDGGLDVVDGGETRKTVDDDAAEKGEAAHVEDRV</sequence>
<dbReference type="Proteomes" id="UP000279259">
    <property type="component" value="Unassembled WGS sequence"/>
</dbReference>
<organism evidence="8 9">
    <name type="scientific">Saitozyma podzolica</name>
    <dbReference type="NCBI Taxonomy" id="1890683"/>
    <lineage>
        <taxon>Eukaryota</taxon>
        <taxon>Fungi</taxon>
        <taxon>Dikarya</taxon>
        <taxon>Basidiomycota</taxon>
        <taxon>Agaricomycotina</taxon>
        <taxon>Tremellomycetes</taxon>
        <taxon>Tremellales</taxon>
        <taxon>Trimorphomycetaceae</taxon>
        <taxon>Saitozyma</taxon>
    </lineage>
</organism>
<evidence type="ECO:0000256" key="5">
    <source>
        <dbReference type="SAM" id="MobiDB-lite"/>
    </source>
</evidence>
<dbReference type="InterPro" id="IPR036259">
    <property type="entry name" value="MFS_trans_sf"/>
</dbReference>
<evidence type="ECO:0000313" key="8">
    <source>
        <dbReference type="EMBL" id="RSH87009.1"/>
    </source>
</evidence>
<dbReference type="STRING" id="1890683.A0A427Y7E8"/>
<gene>
    <name evidence="8" type="ORF">EHS25_003497</name>
</gene>
<dbReference type="Pfam" id="PF00083">
    <property type="entry name" value="Sugar_tr"/>
    <property type="match status" value="1"/>
</dbReference>
<feature type="transmembrane region" description="Helical" evidence="6">
    <location>
        <begin position="186"/>
        <end position="205"/>
    </location>
</feature>
<dbReference type="Gene3D" id="1.20.1250.20">
    <property type="entry name" value="MFS general substrate transporter like domains"/>
    <property type="match status" value="2"/>
</dbReference>
<keyword evidence="3 6" id="KW-1133">Transmembrane helix</keyword>
<feature type="region of interest" description="Disordered" evidence="5">
    <location>
        <begin position="457"/>
        <end position="481"/>
    </location>
</feature>
<dbReference type="InterPro" id="IPR005828">
    <property type="entry name" value="MFS_sugar_transport-like"/>
</dbReference>
<feature type="transmembrane region" description="Helical" evidence="6">
    <location>
        <begin position="93"/>
        <end position="113"/>
    </location>
</feature>
<evidence type="ECO:0000259" key="7">
    <source>
        <dbReference type="PROSITE" id="PS50850"/>
    </source>
</evidence>
<dbReference type="GO" id="GO:0015355">
    <property type="term" value="F:secondary active monocarboxylate transmembrane transporter activity"/>
    <property type="evidence" value="ECO:0007669"/>
    <property type="project" value="TreeGrafter"/>
</dbReference>
<feature type="transmembrane region" description="Helical" evidence="6">
    <location>
        <begin position="27"/>
        <end position="48"/>
    </location>
</feature>
<evidence type="ECO:0000256" key="1">
    <source>
        <dbReference type="ARBA" id="ARBA00004141"/>
    </source>
</evidence>
<dbReference type="PANTHER" id="PTHR23508:SF10">
    <property type="entry name" value="CARBOXYLIC ACID TRANSPORTER PROTEIN HOMOLOG"/>
    <property type="match status" value="1"/>
</dbReference>
<reference evidence="8 9" key="1">
    <citation type="submission" date="2018-11" db="EMBL/GenBank/DDBJ databases">
        <title>Genome sequence of Saitozyma podzolica DSM 27192.</title>
        <authorList>
            <person name="Aliyu H."/>
            <person name="Gorte O."/>
            <person name="Ochsenreither K."/>
        </authorList>
    </citation>
    <scope>NUCLEOTIDE SEQUENCE [LARGE SCALE GENOMIC DNA]</scope>
    <source>
        <strain evidence="8 9">DSM 27192</strain>
    </source>
</reference>
<proteinExistence type="predicted"/>
<keyword evidence="4 6" id="KW-0472">Membrane</keyword>
<evidence type="ECO:0000256" key="2">
    <source>
        <dbReference type="ARBA" id="ARBA00022692"/>
    </source>
</evidence>
<feature type="compositionally biased region" description="Basic and acidic residues" evidence="5">
    <location>
        <begin position="458"/>
        <end position="481"/>
    </location>
</feature>
<dbReference type="GO" id="GO:0035879">
    <property type="term" value="P:plasma membrane lactate transport"/>
    <property type="evidence" value="ECO:0007669"/>
    <property type="project" value="TreeGrafter"/>
</dbReference>
<feature type="transmembrane region" description="Helical" evidence="6">
    <location>
        <begin position="412"/>
        <end position="432"/>
    </location>
</feature>